<name>A0A0D0D9A9_9AGAM</name>
<organism evidence="2 3">
    <name type="scientific">Paxillus rubicundulus Ve08.2h10</name>
    <dbReference type="NCBI Taxonomy" id="930991"/>
    <lineage>
        <taxon>Eukaryota</taxon>
        <taxon>Fungi</taxon>
        <taxon>Dikarya</taxon>
        <taxon>Basidiomycota</taxon>
        <taxon>Agaricomycotina</taxon>
        <taxon>Agaricomycetes</taxon>
        <taxon>Agaricomycetidae</taxon>
        <taxon>Boletales</taxon>
        <taxon>Paxilineae</taxon>
        <taxon>Paxillaceae</taxon>
        <taxon>Paxillus</taxon>
    </lineage>
</organism>
<evidence type="ECO:0000313" key="3">
    <source>
        <dbReference type="Proteomes" id="UP000054538"/>
    </source>
</evidence>
<feature type="region of interest" description="Disordered" evidence="1">
    <location>
        <begin position="20"/>
        <end position="78"/>
    </location>
</feature>
<sequence length="110" mass="12042">MSMGDVIRLKKGSATWWNGPDAKHKYSETNADSNPSKPVTRKITYEKPYHTGGASCFSAPPMRADDGDENGAGSSPDYDLFYRSETHAQWLPVPKGFIVDDKGSGDLFLA</sequence>
<protein>
    <submittedName>
        <fullName evidence="2">Uncharacterized protein</fullName>
    </submittedName>
</protein>
<evidence type="ECO:0000256" key="1">
    <source>
        <dbReference type="SAM" id="MobiDB-lite"/>
    </source>
</evidence>
<proteinExistence type="predicted"/>
<keyword evidence="3" id="KW-1185">Reference proteome</keyword>
<dbReference type="AlphaFoldDB" id="A0A0D0D9A9"/>
<gene>
    <name evidence="2" type="ORF">PAXRUDRAFT_20526</name>
</gene>
<dbReference type="EMBL" id="KN829450">
    <property type="protein sequence ID" value="KIK73760.1"/>
    <property type="molecule type" value="Genomic_DNA"/>
</dbReference>
<evidence type="ECO:0000313" key="2">
    <source>
        <dbReference type="EMBL" id="KIK73760.1"/>
    </source>
</evidence>
<reference evidence="3" key="2">
    <citation type="submission" date="2015-01" db="EMBL/GenBank/DDBJ databases">
        <title>Evolutionary Origins and Diversification of the Mycorrhizal Mutualists.</title>
        <authorList>
            <consortium name="DOE Joint Genome Institute"/>
            <consortium name="Mycorrhizal Genomics Consortium"/>
            <person name="Kohler A."/>
            <person name="Kuo A."/>
            <person name="Nagy L.G."/>
            <person name="Floudas D."/>
            <person name="Copeland A."/>
            <person name="Barry K.W."/>
            <person name="Cichocki N."/>
            <person name="Veneault-Fourrey C."/>
            <person name="LaButti K."/>
            <person name="Lindquist E.A."/>
            <person name="Lipzen A."/>
            <person name="Lundell T."/>
            <person name="Morin E."/>
            <person name="Murat C."/>
            <person name="Riley R."/>
            <person name="Ohm R."/>
            <person name="Sun H."/>
            <person name="Tunlid A."/>
            <person name="Henrissat B."/>
            <person name="Grigoriev I.V."/>
            <person name="Hibbett D.S."/>
            <person name="Martin F."/>
        </authorList>
    </citation>
    <scope>NUCLEOTIDE SEQUENCE [LARGE SCALE GENOMIC DNA]</scope>
    <source>
        <strain evidence="3">Ve08.2h10</strain>
    </source>
</reference>
<reference evidence="2 3" key="1">
    <citation type="submission" date="2014-04" db="EMBL/GenBank/DDBJ databases">
        <authorList>
            <consortium name="DOE Joint Genome Institute"/>
            <person name="Kuo A."/>
            <person name="Kohler A."/>
            <person name="Jargeat P."/>
            <person name="Nagy L.G."/>
            <person name="Floudas D."/>
            <person name="Copeland A."/>
            <person name="Barry K.W."/>
            <person name="Cichocki N."/>
            <person name="Veneault-Fourrey C."/>
            <person name="LaButti K."/>
            <person name="Lindquist E.A."/>
            <person name="Lipzen A."/>
            <person name="Lundell T."/>
            <person name="Morin E."/>
            <person name="Murat C."/>
            <person name="Sun H."/>
            <person name="Tunlid A."/>
            <person name="Henrissat B."/>
            <person name="Grigoriev I.V."/>
            <person name="Hibbett D.S."/>
            <person name="Martin F."/>
            <person name="Nordberg H.P."/>
            <person name="Cantor M.N."/>
            <person name="Hua S.X."/>
        </authorList>
    </citation>
    <scope>NUCLEOTIDE SEQUENCE [LARGE SCALE GENOMIC DNA]</scope>
    <source>
        <strain evidence="2 3">Ve08.2h10</strain>
    </source>
</reference>
<dbReference type="HOGENOM" id="CLU_2171856_0_0_1"/>
<dbReference type="Proteomes" id="UP000054538">
    <property type="component" value="Unassembled WGS sequence"/>
</dbReference>
<feature type="compositionally biased region" description="Polar residues" evidence="1">
    <location>
        <begin position="28"/>
        <end position="37"/>
    </location>
</feature>
<accession>A0A0D0D9A9</accession>
<dbReference type="OrthoDB" id="2681472at2759"/>
<dbReference type="InParanoid" id="A0A0D0D9A9"/>